<dbReference type="Gene3D" id="3.30.1360.200">
    <property type="match status" value="1"/>
</dbReference>
<reference evidence="3 5" key="1">
    <citation type="submission" date="2015-11" db="EMBL/GenBank/DDBJ databases">
        <title>Genomic analysis of 38 Legionella species identifies large and diverse effector repertoires.</title>
        <authorList>
            <person name="Burstein D."/>
            <person name="Amaro F."/>
            <person name="Zusman T."/>
            <person name="Lifshitz Z."/>
            <person name="Cohen O."/>
            <person name="Gilbert J.A."/>
            <person name="Pupko T."/>
            <person name="Shuman H.A."/>
            <person name="Segal G."/>
        </authorList>
    </citation>
    <scope>NUCLEOTIDE SEQUENCE [LARGE SCALE GENOMIC DNA]</scope>
    <source>
        <strain evidence="3 5">SC-18-C9</strain>
    </source>
</reference>
<evidence type="ECO:0000259" key="2">
    <source>
        <dbReference type="Pfam" id="PF22599"/>
    </source>
</evidence>
<protein>
    <recommendedName>
        <fullName evidence="2">SecDF P1 head subdomain domain-containing protein</fullName>
    </recommendedName>
</protein>
<feature type="signal peptide" evidence="1">
    <location>
        <begin position="1"/>
        <end position="15"/>
    </location>
</feature>
<proteinExistence type="predicted"/>
<evidence type="ECO:0000313" key="6">
    <source>
        <dbReference type="Proteomes" id="UP000255110"/>
    </source>
</evidence>
<evidence type="ECO:0000256" key="1">
    <source>
        <dbReference type="SAM" id="SignalP"/>
    </source>
</evidence>
<evidence type="ECO:0000313" key="3">
    <source>
        <dbReference type="EMBL" id="KTD77726.1"/>
    </source>
</evidence>
<accession>A0A378L877</accession>
<dbReference type="Proteomes" id="UP000255110">
    <property type="component" value="Unassembled WGS sequence"/>
</dbReference>
<dbReference type="EMBL" id="UGOY01000001">
    <property type="protein sequence ID" value="STY23036.1"/>
    <property type="molecule type" value="Genomic_DNA"/>
</dbReference>
<feature type="chain" id="PRO_5016623091" description="SecDF P1 head subdomain domain-containing protein" evidence="1">
    <location>
        <begin position="16"/>
        <end position="133"/>
    </location>
</feature>
<dbReference type="Proteomes" id="UP000054820">
    <property type="component" value="Unassembled WGS sequence"/>
</dbReference>
<dbReference type="Pfam" id="PF22599">
    <property type="entry name" value="SecDF_P1_head"/>
    <property type="match status" value="1"/>
</dbReference>
<keyword evidence="1" id="KW-0732">Signal</keyword>
<gene>
    <name evidence="3" type="ORF">Lstg_2083</name>
    <name evidence="4" type="ORF">NCTC11991_01638</name>
</gene>
<dbReference type="AlphaFoldDB" id="A0A378L877"/>
<name>A0A378L877_9GAMM</name>
<organism evidence="4 6">
    <name type="scientific">Legionella steigerwaltii</name>
    <dbReference type="NCBI Taxonomy" id="460"/>
    <lineage>
        <taxon>Bacteria</taxon>
        <taxon>Pseudomonadati</taxon>
        <taxon>Pseudomonadota</taxon>
        <taxon>Gammaproteobacteria</taxon>
        <taxon>Legionellales</taxon>
        <taxon>Legionellaceae</taxon>
        <taxon>Legionella</taxon>
    </lineage>
</organism>
<evidence type="ECO:0000313" key="5">
    <source>
        <dbReference type="Proteomes" id="UP000054820"/>
    </source>
</evidence>
<feature type="domain" description="SecDF P1 head subdomain" evidence="2">
    <location>
        <begin position="34"/>
        <end position="124"/>
    </location>
</feature>
<reference evidence="4 6" key="2">
    <citation type="submission" date="2018-06" db="EMBL/GenBank/DDBJ databases">
        <authorList>
            <consortium name="Pathogen Informatics"/>
            <person name="Doyle S."/>
        </authorList>
    </citation>
    <scope>NUCLEOTIDE SEQUENCE [LARGE SCALE GENOMIC DNA]</scope>
    <source>
        <strain evidence="4 6">NCTC11991</strain>
    </source>
</reference>
<keyword evidence="5" id="KW-1185">Reference proteome</keyword>
<evidence type="ECO:0000313" key="4">
    <source>
        <dbReference type="EMBL" id="STY23036.1"/>
    </source>
</evidence>
<dbReference type="InterPro" id="IPR054384">
    <property type="entry name" value="SecDF_P1_head"/>
</dbReference>
<dbReference type="STRING" id="460.Lstg_2083"/>
<sequence length="133" mass="14029">MNVFIGMFLFSSVMALGTTTTDIATNYETSSIVFQVIQNQIAFDASTVESATIVAPEGANDTYGVNIKLKASAASKLSQMTGDNIGKRGNFVLNGIVISSSTIQSSIGGEFLVSGLTMEQANQFIESLSTPEK</sequence>
<dbReference type="EMBL" id="LNYZ01000013">
    <property type="protein sequence ID" value="KTD77726.1"/>
    <property type="molecule type" value="Genomic_DNA"/>
</dbReference>